<feature type="domain" description="Actinobacteria/chloroflexi VLRF1 release factor" evidence="1">
    <location>
        <begin position="72"/>
        <end position="216"/>
    </location>
</feature>
<evidence type="ECO:0000313" key="3">
    <source>
        <dbReference type="Proteomes" id="UP000035720"/>
    </source>
</evidence>
<dbReference type="AlphaFoldDB" id="A0A077MBU8"/>
<proteinExistence type="predicted"/>
<organism evidence="2 3">
    <name type="scientific">Nostocoides jenkinsii Ben 74</name>
    <dbReference type="NCBI Taxonomy" id="1193518"/>
    <lineage>
        <taxon>Bacteria</taxon>
        <taxon>Bacillati</taxon>
        <taxon>Actinomycetota</taxon>
        <taxon>Actinomycetes</taxon>
        <taxon>Micrococcales</taxon>
        <taxon>Intrasporangiaceae</taxon>
        <taxon>Nostocoides</taxon>
    </lineage>
</organism>
<accession>A0A077MBU8</accession>
<keyword evidence="3" id="KW-1185">Reference proteome</keyword>
<gene>
    <name evidence="2" type="ORF">BN13_360011</name>
</gene>
<sequence length="224" mass="24118">MPLVSTSEPSGANSPAREIEVAIERLDTWIDGFVSRHGSAHDGDTPSEGAKPRELLGADGTHARLHYFDHDPIGVVLVRRGGYAVARVKGGRLVLHKVGTRYVQSRTAAGGWSQQRFARRRDNQADELVTAVADHAARILIDLASPAEETTEIPVGGAPVGPGLIVGGDRQLVAQVLADRRLAALRELPRRTLYDLADPNRAVLETAIKRGTSVRILLSQTVAH</sequence>
<reference evidence="2 3" key="1">
    <citation type="journal article" date="2013" name="ISME J.">
        <title>A metabolic model for members of the genus Tetrasphaera involved in enhanced biological phosphorus removal.</title>
        <authorList>
            <person name="Kristiansen R."/>
            <person name="Nguyen H.T.T."/>
            <person name="Saunders A.M."/>
            <person name="Nielsen J.L."/>
            <person name="Wimmer R."/>
            <person name="Le V.Q."/>
            <person name="McIlroy S.J."/>
            <person name="Petrovski S."/>
            <person name="Seviour R.J."/>
            <person name="Calteau A."/>
            <person name="Nielsen K.L."/>
            <person name="Nielsen P.H."/>
        </authorList>
    </citation>
    <scope>NUCLEOTIDE SEQUENCE [LARGE SCALE GENOMIC DNA]</scope>
    <source>
        <strain evidence="2 3">Ben 74</strain>
    </source>
</reference>
<dbReference type="RefSeq" id="WP_235433966.1">
    <property type="nucleotide sequence ID" value="NZ_HF571038.1"/>
</dbReference>
<name>A0A077MBU8_9MICO</name>
<dbReference type="SUPFAM" id="SSF53137">
    <property type="entry name" value="Translational machinery components"/>
    <property type="match status" value="1"/>
</dbReference>
<dbReference type="Proteomes" id="UP000035720">
    <property type="component" value="Unassembled WGS sequence"/>
</dbReference>
<protein>
    <recommendedName>
        <fullName evidence="1">Actinobacteria/chloroflexi VLRF1 release factor domain-containing protein</fullName>
    </recommendedName>
</protein>
<dbReference type="Gene3D" id="3.30.420.60">
    <property type="entry name" value="eRF1 domain 2"/>
    <property type="match status" value="1"/>
</dbReference>
<dbReference type="InterPro" id="IPR042226">
    <property type="entry name" value="eFR1_2_sf"/>
</dbReference>
<dbReference type="EMBL" id="CAJC01000146">
    <property type="protein sequence ID" value="CCI53325.1"/>
    <property type="molecule type" value="Genomic_DNA"/>
</dbReference>
<comment type="caution">
    <text evidence="2">The sequence shown here is derived from an EMBL/GenBank/DDBJ whole genome shotgun (WGS) entry which is preliminary data.</text>
</comment>
<dbReference type="STRING" id="1193518.BN13_360011"/>
<evidence type="ECO:0000313" key="2">
    <source>
        <dbReference type="EMBL" id="CCI53325.1"/>
    </source>
</evidence>
<dbReference type="Pfam" id="PF18859">
    <property type="entry name" value="acVLRF1"/>
    <property type="match status" value="1"/>
</dbReference>
<dbReference type="NCBIfam" id="NF041024">
    <property type="entry name" value="acVLRF1_NCBI"/>
    <property type="match status" value="1"/>
</dbReference>
<dbReference type="InterPro" id="IPR040783">
    <property type="entry name" value="VLRF1"/>
</dbReference>
<evidence type="ECO:0000259" key="1">
    <source>
        <dbReference type="Pfam" id="PF18859"/>
    </source>
</evidence>